<dbReference type="AlphaFoldDB" id="A0A098TPK4"/>
<dbReference type="Gene3D" id="3.40.50.2000">
    <property type="entry name" value="Glycogen Phosphorylase B"/>
    <property type="match status" value="1"/>
</dbReference>
<evidence type="ECO:0000259" key="1">
    <source>
        <dbReference type="Pfam" id="PF04101"/>
    </source>
</evidence>
<proteinExistence type="predicted"/>
<dbReference type="RefSeq" id="WP_036533013.1">
    <property type="nucleotide sequence ID" value="NZ_JJML01000019.1"/>
</dbReference>
<dbReference type="InterPro" id="IPR007235">
    <property type="entry name" value="Glyco_trans_28_C"/>
</dbReference>
<comment type="caution">
    <text evidence="2">The sequence shown here is derived from an EMBL/GenBank/DDBJ whole genome shotgun (WGS) entry which is preliminary data.</text>
</comment>
<dbReference type="Pfam" id="PF04101">
    <property type="entry name" value="Glyco_tran_28_C"/>
    <property type="match status" value="1"/>
</dbReference>
<protein>
    <submittedName>
        <fullName evidence="2">Glucosyl transferase</fullName>
    </submittedName>
</protein>
<reference evidence="2 3" key="1">
    <citation type="journal article" date="2014" name="Mol. Ecol.">
        <title>Evolution of Synechococcus.</title>
        <authorList>
            <person name="Dvorak P."/>
            <person name="Casamatta D."/>
            <person name="Hasler P."/>
            <person name="Poulickova A."/>
            <person name="Ondrej V."/>
            <person name="Sanges R."/>
        </authorList>
    </citation>
    <scope>NUCLEOTIDE SEQUENCE [LARGE SCALE GENOMIC DNA]</scope>
    <source>
        <strain evidence="2 3">CAUP A 1101</strain>
    </source>
</reference>
<dbReference type="EMBL" id="JJML01000019">
    <property type="protein sequence ID" value="KGF72763.1"/>
    <property type="molecule type" value="Genomic_DNA"/>
</dbReference>
<keyword evidence="2" id="KW-0808">Transferase</keyword>
<dbReference type="GO" id="GO:0016758">
    <property type="term" value="F:hexosyltransferase activity"/>
    <property type="evidence" value="ECO:0007669"/>
    <property type="project" value="InterPro"/>
</dbReference>
<sequence>MILVTVGTEKFPFNRLMQWTEALINCGFLNLEQDEVVVQFGACTILPNGTKTYKVLIESQFQSLIQQARVVISHCGEGTMNLLESCSQPYILVPRSRQFGEHVDDHQVEMAIALAAMGAVVAWSPADLVRFLADPYRVKMSHPESSVLPFCQTLEDRFCKNT</sequence>
<feature type="domain" description="Glycosyl transferase family 28 C-terminal" evidence="1">
    <location>
        <begin position="1"/>
        <end position="125"/>
    </location>
</feature>
<gene>
    <name evidence="2" type="ORF">DO97_05400</name>
</gene>
<dbReference type="Proteomes" id="UP000030170">
    <property type="component" value="Unassembled WGS sequence"/>
</dbReference>
<dbReference type="STRING" id="1497020.DO97_05400"/>
<dbReference type="OrthoDB" id="9814973at2"/>
<dbReference type="SUPFAM" id="SSF53756">
    <property type="entry name" value="UDP-Glycosyltransferase/glycogen phosphorylase"/>
    <property type="match status" value="1"/>
</dbReference>
<keyword evidence="3" id="KW-1185">Reference proteome</keyword>
<name>A0A098TPK4_9CYAN</name>
<evidence type="ECO:0000313" key="3">
    <source>
        <dbReference type="Proteomes" id="UP000030170"/>
    </source>
</evidence>
<accession>A0A098TPK4</accession>
<organism evidence="2 3">
    <name type="scientific">Neosynechococcus sphagnicola sy1</name>
    <dbReference type="NCBI Taxonomy" id="1497020"/>
    <lineage>
        <taxon>Bacteria</taxon>
        <taxon>Bacillati</taxon>
        <taxon>Cyanobacteriota</taxon>
        <taxon>Cyanophyceae</taxon>
        <taxon>Neosynechococcales</taxon>
        <taxon>Neosynechococcaceae</taxon>
        <taxon>Neosynechococcus</taxon>
    </lineage>
</organism>
<evidence type="ECO:0000313" key="2">
    <source>
        <dbReference type="EMBL" id="KGF72763.1"/>
    </source>
</evidence>